<keyword evidence="3 6" id="KW-0812">Transmembrane</keyword>
<evidence type="ECO:0000256" key="1">
    <source>
        <dbReference type="ARBA" id="ARBA00004651"/>
    </source>
</evidence>
<protein>
    <submittedName>
        <fullName evidence="9">ABC transporter permease</fullName>
    </submittedName>
</protein>
<dbReference type="PANTHER" id="PTHR30572">
    <property type="entry name" value="MEMBRANE COMPONENT OF TRANSPORTER-RELATED"/>
    <property type="match status" value="1"/>
</dbReference>
<keyword evidence="10" id="KW-1185">Reference proteome</keyword>
<evidence type="ECO:0000313" key="10">
    <source>
        <dbReference type="Proteomes" id="UP000241074"/>
    </source>
</evidence>
<dbReference type="KEGG" id="xba:C7S18_21715"/>
<keyword evidence="2" id="KW-1003">Cell membrane</keyword>
<evidence type="ECO:0000256" key="6">
    <source>
        <dbReference type="SAM" id="Phobius"/>
    </source>
</evidence>
<keyword evidence="4 6" id="KW-1133">Transmembrane helix</keyword>
<dbReference type="InterPro" id="IPR025857">
    <property type="entry name" value="MacB_PCD"/>
</dbReference>
<evidence type="ECO:0000256" key="5">
    <source>
        <dbReference type="ARBA" id="ARBA00023136"/>
    </source>
</evidence>
<dbReference type="InterPro" id="IPR050250">
    <property type="entry name" value="Macrolide_Exporter_MacB"/>
</dbReference>
<dbReference type="GO" id="GO:0005886">
    <property type="term" value="C:plasma membrane"/>
    <property type="evidence" value="ECO:0007669"/>
    <property type="project" value="UniProtKB-SubCell"/>
</dbReference>
<evidence type="ECO:0000259" key="7">
    <source>
        <dbReference type="Pfam" id="PF02687"/>
    </source>
</evidence>
<dbReference type="Pfam" id="PF02687">
    <property type="entry name" value="FtsX"/>
    <property type="match status" value="1"/>
</dbReference>
<feature type="transmembrane region" description="Helical" evidence="6">
    <location>
        <begin position="355"/>
        <end position="384"/>
    </location>
</feature>
<evidence type="ECO:0000256" key="3">
    <source>
        <dbReference type="ARBA" id="ARBA00022692"/>
    </source>
</evidence>
<evidence type="ECO:0000259" key="8">
    <source>
        <dbReference type="Pfam" id="PF12704"/>
    </source>
</evidence>
<dbReference type="InterPro" id="IPR003838">
    <property type="entry name" value="ABC3_permease_C"/>
</dbReference>
<reference evidence="9 10" key="2">
    <citation type="submission" date="2018-03" db="EMBL/GenBank/DDBJ databases">
        <authorList>
            <person name="Keele B.F."/>
        </authorList>
    </citation>
    <scope>NUCLEOTIDE SEQUENCE [LARGE SCALE GENOMIC DNA]</scope>
    <source>
        <strain evidence="9 10">D13</strain>
    </source>
</reference>
<dbReference type="EMBL" id="CP027860">
    <property type="protein sequence ID" value="AVP99630.1"/>
    <property type="molecule type" value="Genomic_DNA"/>
</dbReference>
<feature type="transmembrane region" description="Helical" evidence="6">
    <location>
        <begin position="21"/>
        <end position="41"/>
    </location>
</feature>
<dbReference type="GO" id="GO:0022857">
    <property type="term" value="F:transmembrane transporter activity"/>
    <property type="evidence" value="ECO:0007669"/>
    <property type="project" value="TreeGrafter"/>
</dbReference>
<feature type="domain" description="MacB-like periplasmic core" evidence="8">
    <location>
        <begin position="20"/>
        <end position="220"/>
    </location>
</feature>
<feature type="transmembrane region" description="Helical" evidence="6">
    <location>
        <begin position="310"/>
        <end position="334"/>
    </location>
</feature>
<evidence type="ECO:0000256" key="4">
    <source>
        <dbReference type="ARBA" id="ARBA00022989"/>
    </source>
</evidence>
<organism evidence="9 10">
    <name type="scientific">Ahniella affigens</name>
    <dbReference type="NCBI Taxonomy" id="2021234"/>
    <lineage>
        <taxon>Bacteria</taxon>
        <taxon>Pseudomonadati</taxon>
        <taxon>Pseudomonadota</taxon>
        <taxon>Gammaproteobacteria</taxon>
        <taxon>Lysobacterales</taxon>
        <taxon>Rhodanobacteraceae</taxon>
        <taxon>Ahniella</taxon>
    </lineage>
</organism>
<evidence type="ECO:0000313" key="9">
    <source>
        <dbReference type="EMBL" id="AVP99630.1"/>
    </source>
</evidence>
<dbReference type="AlphaFoldDB" id="A0A2P1PXR8"/>
<gene>
    <name evidence="9" type="ORF">C7S18_21715</name>
</gene>
<dbReference type="Pfam" id="PF12704">
    <property type="entry name" value="MacB_PCD"/>
    <property type="match status" value="1"/>
</dbReference>
<sequence>MFFYYLKLGAVNLKRNPIITILMIITLAVGVSAAMTTLTILRAMSGDPIPQKSDRLFYVQIDTGPVGRESDNGEPDSQMAYTDAMNLWRAKKAPMQTPLIGTSGTVSPDRKDLSPFFVSGLGVGSDFFKMFNVPMVQGQPWTGEQDQTAADVVVISKALRDRLFGENADAIGKRLILSKHQLTIVGVLDTWNPLPKFYRLVGSNRYGDHEEFFVPIPVVTEKLEDIQGQVNCSGRPEPGFAGFLKSDCTWIQYWVELNAASDRDGYFDYLNAYVLEQQKLDRLPRKVNNRLRNVMEWMDRQGVVDNDTIVATWLAFAFLGVCLVNTIGLLLAKFSARPGEIGVRRALGASRTEIFAQFLTEAGVIGLVGAGLGIAMTLGALAYVRHYARDIALLTNMDWMMLMVTVAISLIAALAAGLLPTWRACQVLPAAQLKSQ</sequence>
<feature type="transmembrane region" description="Helical" evidence="6">
    <location>
        <begin position="399"/>
        <end position="419"/>
    </location>
</feature>
<reference evidence="9 10" key="1">
    <citation type="submission" date="2018-03" db="EMBL/GenBank/DDBJ databases">
        <title>Ahniella affigens gen. nov., sp. nov., a gammaproteobacterium isolated from sandy soil near a stream.</title>
        <authorList>
            <person name="Ko Y."/>
            <person name="Kim J.-H."/>
        </authorList>
    </citation>
    <scope>NUCLEOTIDE SEQUENCE [LARGE SCALE GENOMIC DNA]</scope>
    <source>
        <strain evidence="9 10">D13</strain>
    </source>
</reference>
<dbReference type="RefSeq" id="WP_106893547.1">
    <property type="nucleotide sequence ID" value="NZ_CP027860.1"/>
</dbReference>
<evidence type="ECO:0000256" key="2">
    <source>
        <dbReference type="ARBA" id="ARBA00022475"/>
    </source>
</evidence>
<dbReference type="Proteomes" id="UP000241074">
    <property type="component" value="Chromosome"/>
</dbReference>
<dbReference type="PANTHER" id="PTHR30572:SF18">
    <property type="entry name" value="ABC-TYPE MACROLIDE FAMILY EXPORT SYSTEM PERMEASE COMPONENT 2"/>
    <property type="match status" value="1"/>
</dbReference>
<proteinExistence type="predicted"/>
<name>A0A2P1PXR8_9GAMM</name>
<dbReference type="OrthoDB" id="8735006at2"/>
<keyword evidence="5 6" id="KW-0472">Membrane</keyword>
<feature type="domain" description="ABC3 transporter permease C-terminal" evidence="7">
    <location>
        <begin position="315"/>
        <end position="426"/>
    </location>
</feature>
<comment type="subcellular location">
    <subcellularLocation>
        <location evidence="1">Cell membrane</location>
        <topology evidence="1">Multi-pass membrane protein</topology>
    </subcellularLocation>
</comment>
<accession>A0A2P1PXR8</accession>